<keyword evidence="3" id="KW-1185">Reference proteome</keyword>
<name>A0ABX3LL17_STRAT</name>
<accession>A0ABX3LL17</accession>
<feature type="compositionally biased region" description="Low complexity" evidence="1">
    <location>
        <begin position="29"/>
        <end position="38"/>
    </location>
</feature>
<evidence type="ECO:0008006" key="4">
    <source>
        <dbReference type="Google" id="ProtNLM"/>
    </source>
</evidence>
<organism evidence="2 3">
    <name type="scientific">Streptomyces antibioticus</name>
    <dbReference type="NCBI Taxonomy" id="1890"/>
    <lineage>
        <taxon>Bacteria</taxon>
        <taxon>Bacillati</taxon>
        <taxon>Actinomycetota</taxon>
        <taxon>Actinomycetes</taxon>
        <taxon>Kitasatosporales</taxon>
        <taxon>Streptomycetaceae</taxon>
        <taxon>Streptomyces</taxon>
    </lineage>
</organism>
<sequence length="266" mass="28482">MVAWRPWPGAVVGVLLLVGCTGGTPEPGPTGSRKASPTPVAPAPAPSDSPYTVTEDHAPRTHAEAAAFVQELGVRADHFGAGFRERPPLDSRTDTWAVLGEDCVWRREPLPDTALAGLTRKFELPADGGKGPVYVSLTVTVHRDTTAARRDMAVSLEEALRCPEQRLNATDRVRGLYSRADEFTDGRNSIADDNLVESGEYLVDGDDTALPFDWFKYRLGPVTVAATGRIGAGRNEEETTAVSQDVAKGVGFTAAEVDRLAKEGAR</sequence>
<comment type="caution">
    <text evidence="2">The sequence shown here is derived from an EMBL/GenBank/DDBJ whole genome shotgun (WGS) entry which is preliminary data.</text>
</comment>
<evidence type="ECO:0000313" key="3">
    <source>
        <dbReference type="Proteomes" id="UP000190306"/>
    </source>
</evidence>
<dbReference type="PROSITE" id="PS51257">
    <property type="entry name" value="PROKAR_LIPOPROTEIN"/>
    <property type="match status" value="1"/>
</dbReference>
<evidence type="ECO:0000313" key="2">
    <source>
        <dbReference type="EMBL" id="OOQ50403.1"/>
    </source>
</evidence>
<dbReference type="EMBL" id="LHQL01000010">
    <property type="protein sequence ID" value="OOQ50403.1"/>
    <property type="molecule type" value="Genomic_DNA"/>
</dbReference>
<gene>
    <name evidence="2" type="ORF">AFM16_21405</name>
</gene>
<feature type="region of interest" description="Disordered" evidence="1">
    <location>
        <begin position="25"/>
        <end position="55"/>
    </location>
</feature>
<evidence type="ECO:0000256" key="1">
    <source>
        <dbReference type="SAM" id="MobiDB-lite"/>
    </source>
</evidence>
<dbReference type="RefSeq" id="WP_078634338.1">
    <property type="nucleotide sequence ID" value="NZ_CM007717.1"/>
</dbReference>
<dbReference type="Proteomes" id="UP000190306">
    <property type="component" value="Chromosome"/>
</dbReference>
<protein>
    <recommendedName>
        <fullName evidence="4">Lipoprotein</fullName>
    </recommendedName>
</protein>
<proteinExistence type="predicted"/>
<reference evidence="2 3" key="1">
    <citation type="submission" date="2015-07" db="EMBL/GenBank/DDBJ databases">
        <title>Draft Genome Sequence of Streptomyces antibioticus, IMRU 3720 reveals insights in the evolution of actinomycin biosynthetic gene clusters in Streptomyces.</title>
        <authorList>
            <person name="Crnovcic I."/>
            <person name="Ruckert C."/>
            <person name="Kalinowksi J."/>
            <person name="Keller U."/>
        </authorList>
    </citation>
    <scope>NUCLEOTIDE SEQUENCE [LARGE SCALE GENOMIC DNA]</scope>
    <source>
        <strain evidence="2 3">DSM 41481</strain>
    </source>
</reference>